<keyword evidence="2" id="KW-1185">Reference proteome</keyword>
<protein>
    <submittedName>
        <fullName evidence="1">Uncharacterized protein</fullName>
    </submittedName>
</protein>
<proteinExistence type="predicted"/>
<gene>
    <name evidence="1" type="ORF">PR048_007825</name>
</gene>
<sequence>MQERAAIFSKVDFRSAYFTVNDLYFLQNKLLGVVSESVRSNYTAVTSGELKICIRYTECSEINRPNCGRRFRIENNIHRKRILKEIRACENWVWKRNFAECLVLSASCRDGGDLSTSVRTSGGHVSICCRSLPQVEQCAQIEDGQHYAACVSATWEAQLTFFSAEFRCIRSVRRQATYQKLFLAFEAKKHGSDKVDTDTCIKCAIASKRKALNWREVFSSHCGYLRDFLSDEHIILSVERGHILHRAVRKRRVQKMFTVFLSPRDADFLRAEEPASDRYMSENFYEDEKLECAKGGYGRELGFDKRHQVRDGIRLMDAPYLHAIPPPSPFSSLCHYVSQHLLILHGHRDISMLPWTSRPLRTSGTRLEATSRSGNYGRFRGVAAAALICFSLGKRGRGGLAVGLLAFRQGEPGSIPATSLPDFRNWEIGNRAGRCRWQAGFLGDLPFSPPLQSGAAPLSPCFTLFSSQDLVVKSRQNLSSQPLGIHQTSVCLHANHFAVCLRDAILTASCKCWSPTLHVSCDAIF</sequence>
<dbReference type="Proteomes" id="UP001159363">
    <property type="component" value="Chromosome 3"/>
</dbReference>
<dbReference type="EMBL" id="JARBHB010000003">
    <property type="protein sequence ID" value="KAJ8888338.1"/>
    <property type="molecule type" value="Genomic_DNA"/>
</dbReference>
<name>A0ABQ9HWZ2_9NEOP</name>
<evidence type="ECO:0000313" key="2">
    <source>
        <dbReference type="Proteomes" id="UP001159363"/>
    </source>
</evidence>
<reference evidence="1 2" key="1">
    <citation type="submission" date="2023-02" db="EMBL/GenBank/DDBJ databases">
        <title>LHISI_Scaffold_Assembly.</title>
        <authorList>
            <person name="Stuart O.P."/>
            <person name="Cleave R."/>
            <person name="Magrath M.J.L."/>
            <person name="Mikheyev A.S."/>
        </authorList>
    </citation>
    <scope>NUCLEOTIDE SEQUENCE [LARGE SCALE GENOMIC DNA]</scope>
    <source>
        <strain evidence="1">Daus_M_001</strain>
        <tissue evidence="1">Leg muscle</tissue>
    </source>
</reference>
<comment type="caution">
    <text evidence="1">The sequence shown here is derived from an EMBL/GenBank/DDBJ whole genome shotgun (WGS) entry which is preliminary data.</text>
</comment>
<evidence type="ECO:0000313" key="1">
    <source>
        <dbReference type="EMBL" id="KAJ8888338.1"/>
    </source>
</evidence>
<accession>A0ABQ9HWZ2</accession>
<organism evidence="1 2">
    <name type="scientific">Dryococelus australis</name>
    <dbReference type="NCBI Taxonomy" id="614101"/>
    <lineage>
        <taxon>Eukaryota</taxon>
        <taxon>Metazoa</taxon>
        <taxon>Ecdysozoa</taxon>
        <taxon>Arthropoda</taxon>
        <taxon>Hexapoda</taxon>
        <taxon>Insecta</taxon>
        <taxon>Pterygota</taxon>
        <taxon>Neoptera</taxon>
        <taxon>Polyneoptera</taxon>
        <taxon>Phasmatodea</taxon>
        <taxon>Verophasmatodea</taxon>
        <taxon>Anareolatae</taxon>
        <taxon>Phasmatidae</taxon>
        <taxon>Eurycanthinae</taxon>
        <taxon>Dryococelus</taxon>
    </lineage>
</organism>